<organism evidence="8 9">
    <name type="scientific">Colletotrichum incanum</name>
    <name type="common">Soybean anthracnose fungus</name>
    <dbReference type="NCBI Taxonomy" id="1573173"/>
    <lineage>
        <taxon>Eukaryota</taxon>
        <taxon>Fungi</taxon>
        <taxon>Dikarya</taxon>
        <taxon>Ascomycota</taxon>
        <taxon>Pezizomycotina</taxon>
        <taxon>Sordariomycetes</taxon>
        <taxon>Hypocreomycetidae</taxon>
        <taxon>Glomerellales</taxon>
        <taxon>Glomerellaceae</taxon>
        <taxon>Colletotrichum</taxon>
        <taxon>Colletotrichum spaethianum species complex</taxon>
    </lineage>
</organism>
<evidence type="ECO:0000259" key="7">
    <source>
        <dbReference type="Pfam" id="PF00246"/>
    </source>
</evidence>
<keyword evidence="6" id="KW-0482">Metalloprotease</keyword>
<comment type="cofactor">
    <cofactor evidence="1">
        <name>Zn(2+)</name>
        <dbReference type="ChEBI" id="CHEBI:29105"/>
    </cofactor>
</comment>
<keyword evidence="4" id="KW-0378">Hydrolase</keyword>
<dbReference type="EMBL" id="LFIW01001981">
    <property type="protein sequence ID" value="KZL80062.1"/>
    <property type="molecule type" value="Genomic_DNA"/>
</dbReference>
<dbReference type="Proteomes" id="UP000076584">
    <property type="component" value="Unassembled WGS sequence"/>
</dbReference>
<sequence length="383" mass="43301">MGHKIPVPPGKTIRDPRLGDTVPINAIDRFDNRNKVPHGLGVNQNAPVFDFYKVLNGTEIGKALRRLEKKHGVRMTYPLHKSCWNKKSFIGLLRLNSSTSRNKTRFNNKFLTADVQARERGGPDSLICFISDLLWANKHDASLVNGHHVYSIEQVRWLLALGIIFPLVSPDGHAWDQRWHNRWGNNVNVDYHLKDKSMRGIGVNIDRNYNLTWHYPRVYSELATDVASDKPEHELFHGCEALSEAESRNVAWGRLITHAWTKAAPQTVNTTINFRNQSYDINRGDPAVGYGEYIRSCDLEVYQDVSTNIAAQMANVSGITFHDIETLRKQGKKLLGASGSAIDWAYSRHLGNEKASKIYSFKLKFGASEKEATAMEQKGGCPY</sequence>
<dbReference type="PANTHER" id="PTHR11705">
    <property type="entry name" value="PROTEASE FAMILY M14 CARBOXYPEPTIDASE A,B"/>
    <property type="match status" value="1"/>
</dbReference>
<gene>
    <name evidence="8" type="ORF">CI238_08771</name>
</gene>
<name>A0A167AF35_COLIC</name>
<evidence type="ECO:0000256" key="3">
    <source>
        <dbReference type="ARBA" id="ARBA00022670"/>
    </source>
</evidence>
<keyword evidence="3" id="KW-0645">Protease</keyword>
<dbReference type="OrthoDB" id="3626597at2759"/>
<protein>
    <submittedName>
        <fullName evidence="8">Carboxypeptidase a</fullName>
    </submittedName>
</protein>
<comment type="similarity">
    <text evidence="2">Belongs to the peptidase M14 family.</text>
</comment>
<dbReference type="PANTHER" id="PTHR11705:SF143">
    <property type="entry name" value="SLL0236 PROTEIN"/>
    <property type="match status" value="1"/>
</dbReference>
<dbReference type="AlphaFoldDB" id="A0A167AF35"/>
<reference evidence="8 9" key="1">
    <citation type="submission" date="2015-06" db="EMBL/GenBank/DDBJ databases">
        <title>Survival trade-offs in plant roots during colonization by closely related pathogenic and mutualistic fungi.</title>
        <authorList>
            <person name="Hacquard S."/>
            <person name="Kracher B."/>
            <person name="Hiruma K."/>
            <person name="Weinman A."/>
            <person name="Muench P."/>
            <person name="Garrido Oter R."/>
            <person name="Ver Loren van Themaat E."/>
            <person name="Dallerey J.-F."/>
            <person name="Damm U."/>
            <person name="Henrissat B."/>
            <person name="Lespinet O."/>
            <person name="Thon M."/>
            <person name="Kemen E."/>
            <person name="McHardy A.C."/>
            <person name="Schulze-Lefert P."/>
            <person name="O'Connell R.J."/>
        </authorList>
    </citation>
    <scope>NUCLEOTIDE SEQUENCE [LARGE SCALE GENOMIC DNA]</scope>
    <source>
        <strain evidence="8 9">MAFF 238704</strain>
    </source>
</reference>
<keyword evidence="8" id="KW-0121">Carboxypeptidase</keyword>
<evidence type="ECO:0000313" key="8">
    <source>
        <dbReference type="EMBL" id="KZL80062.1"/>
    </source>
</evidence>
<dbReference type="Gene3D" id="3.40.630.10">
    <property type="entry name" value="Zn peptidases"/>
    <property type="match status" value="1"/>
</dbReference>
<feature type="domain" description="Peptidase M14" evidence="7">
    <location>
        <begin position="90"/>
        <end position="349"/>
    </location>
</feature>
<keyword evidence="5" id="KW-0862">Zinc</keyword>
<evidence type="ECO:0000256" key="2">
    <source>
        <dbReference type="ARBA" id="ARBA00005988"/>
    </source>
</evidence>
<evidence type="ECO:0000256" key="5">
    <source>
        <dbReference type="ARBA" id="ARBA00022833"/>
    </source>
</evidence>
<dbReference type="GO" id="GO:0008270">
    <property type="term" value="F:zinc ion binding"/>
    <property type="evidence" value="ECO:0007669"/>
    <property type="project" value="InterPro"/>
</dbReference>
<comment type="caution">
    <text evidence="8">The sequence shown here is derived from an EMBL/GenBank/DDBJ whole genome shotgun (WGS) entry which is preliminary data.</text>
</comment>
<accession>A0A167AF35</accession>
<keyword evidence="9" id="KW-1185">Reference proteome</keyword>
<dbReference type="GO" id="GO:0006508">
    <property type="term" value="P:proteolysis"/>
    <property type="evidence" value="ECO:0007669"/>
    <property type="project" value="UniProtKB-KW"/>
</dbReference>
<proteinExistence type="inferred from homology"/>
<evidence type="ECO:0000256" key="1">
    <source>
        <dbReference type="ARBA" id="ARBA00001947"/>
    </source>
</evidence>
<evidence type="ECO:0000313" key="9">
    <source>
        <dbReference type="Proteomes" id="UP000076584"/>
    </source>
</evidence>
<dbReference type="GO" id="GO:0004181">
    <property type="term" value="F:metallocarboxypeptidase activity"/>
    <property type="evidence" value="ECO:0007669"/>
    <property type="project" value="InterPro"/>
</dbReference>
<evidence type="ECO:0000256" key="6">
    <source>
        <dbReference type="ARBA" id="ARBA00023049"/>
    </source>
</evidence>
<dbReference type="SUPFAM" id="SSF53187">
    <property type="entry name" value="Zn-dependent exopeptidases"/>
    <property type="match status" value="1"/>
</dbReference>
<dbReference type="STRING" id="1573173.A0A167AF35"/>
<evidence type="ECO:0000256" key="4">
    <source>
        <dbReference type="ARBA" id="ARBA00022801"/>
    </source>
</evidence>
<dbReference type="Pfam" id="PF00246">
    <property type="entry name" value="Peptidase_M14"/>
    <property type="match status" value="1"/>
</dbReference>
<dbReference type="InterPro" id="IPR000834">
    <property type="entry name" value="Peptidase_M14"/>
</dbReference>